<keyword evidence="3" id="KW-1185">Reference proteome</keyword>
<feature type="region of interest" description="Disordered" evidence="1">
    <location>
        <begin position="1"/>
        <end position="25"/>
    </location>
</feature>
<evidence type="ECO:0000313" key="3">
    <source>
        <dbReference type="Proteomes" id="UP001164929"/>
    </source>
</evidence>
<dbReference type="Proteomes" id="UP001164929">
    <property type="component" value="Chromosome 4"/>
</dbReference>
<organism evidence="2 3">
    <name type="scientific">Populus alba x Populus x berolinensis</name>
    <dbReference type="NCBI Taxonomy" id="444605"/>
    <lineage>
        <taxon>Eukaryota</taxon>
        <taxon>Viridiplantae</taxon>
        <taxon>Streptophyta</taxon>
        <taxon>Embryophyta</taxon>
        <taxon>Tracheophyta</taxon>
        <taxon>Spermatophyta</taxon>
        <taxon>Magnoliopsida</taxon>
        <taxon>eudicotyledons</taxon>
        <taxon>Gunneridae</taxon>
        <taxon>Pentapetalae</taxon>
        <taxon>rosids</taxon>
        <taxon>fabids</taxon>
        <taxon>Malpighiales</taxon>
        <taxon>Salicaceae</taxon>
        <taxon>Saliceae</taxon>
        <taxon>Populus</taxon>
    </lineage>
</organism>
<sequence>MADRVHPRDDSPPQTTEFKPPPAAARCKRSMIKYITQCHQENPMLLGQRNRSHRHQELTSSKSPKIKSTESRHRKMLNATNVSPAASLVVAPAAAASAGSSHSSLPSSSSLASLPLCSILCSARSYRVIQSSVCRFRGLI</sequence>
<dbReference type="EMBL" id="JAQIZT010000004">
    <property type="protein sequence ID" value="KAJ7002314.1"/>
    <property type="molecule type" value="Genomic_DNA"/>
</dbReference>
<evidence type="ECO:0000256" key="1">
    <source>
        <dbReference type="SAM" id="MobiDB-lite"/>
    </source>
</evidence>
<protein>
    <submittedName>
        <fullName evidence="2">Uncharacterized protein</fullName>
    </submittedName>
</protein>
<proteinExistence type="predicted"/>
<accession>A0AAD6R4N3</accession>
<dbReference type="AlphaFoldDB" id="A0AAD6R4N3"/>
<reference evidence="2 3" key="1">
    <citation type="journal article" date="2023" name="Mol. Ecol. Resour.">
        <title>Chromosome-level genome assembly of a triploid poplar Populus alba 'Berolinensis'.</title>
        <authorList>
            <person name="Chen S."/>
            <person name="Yu Y."/>
            <person name="Wang X."/>
            <person name="Wang S."/>
            <person name="Zhang T."/>
            <person name="Zhou Y."/>
            <person name="He R."/>
            <person name="Meng N."/>
            <person name="Wang Y."/>
            <person name="Liu W."/>
            <person name="Liu Z."/>
            <person name="Liu J."/>
            <person name="Guo Q."/>
            <person name="Huang H."/>
            <person name="Sederoff R.R."/>
            <person name="Wang G."/>
            <person name="Qu G."/>
            <person name="Chen S."/>
        </authorList>
    </citation>
    <scope>NUCLEOTIDE SEQUENCE [LARGE SCALE GENOMIC DNA]</scope>
    <source>
        <strain evidence="2">SC-2020</strain>
    </source>
</reference>
<evidence type="ECO:0000313" key="2">
    <source>
        <dbReference type="EMBL" id="KAJ7002314.1"/>
    </source>
</evidence>
<gene>
    <name evidence="2" type="ORF">NC653_012388</name>
</gene>
<name>A0AAD6R4N3_9ROSI</name>
<feature type="region of interest" description="Disordered" evidence="1">
    <location>
        <begin position="49"/>
        <end position="72"/>
    </location>
</feature>
<comment type="caution">
    <text evidence="2">The sequence shown here is derived from an EMBL/GenBank/DDBJ whole genome shotgun (WGS) entry which is preliminary data.</text>
</comment>
<feature type="compositionally biased region" description="Basic and acidic residues" evidence="1">
    <location>
        <begin position="1"/>
        <end position="11"/>
    </location>
</feature>